<dbReference type="OrthoDB" id="9812484at2"/>
<dbReference type="STRING" id="1120975.SAMN02746064_01594"/>
<dbReference type="InterPro" id="IPR009057">
    <property type="entry name" value="Homeodomain-like_sf"/>
</dbReference>
<dbReference type="Pfam" id="PF00440">
    <property type="entry name" value="TetR_N"/>
    <property type="match status" value="1"/>
</dbReference>
<evidence type="ECO:0000259" key="3">
    <source>
        <dbReference type="PROSITE" id="PS50977"/>
    </source>
</evidence>
<dbReference type="InterPro" id="IPR023772">
    <property type="entry name" value="DNA-bd_HTH_TetR-type_CS"/>
</dbReference>
<dbReference type="PRINTS" id="PR00455">
    <property type="entry name" value="HTHTETR"/>
</dbReference>
<protein>
    <submittedName>
        <fullName evidence="4">Transcriptional regulator, TetR family</fullName>
    </submittedName>
</protein>
<organism evidence="4 5">
    <name type="scientific">Alkalibacter saccharofermentans DSM 14828</name>
    <dbReference type="NCBI Taxonomy" id="1120975"/>
    <lineage>
        <taxon>Bacteria</taxon>
        <taxon>Bacillati</taxon>
        <taxon>Bacillota</taxon>
        <taxon>Clostridia</taxon>
        <taxon>Eubacteriales</taxon>
        <taxon>Eubacteriaceae</taxon>
        <taxon>Alkalibacter</taxon>
    </lineage>
</organism>
<dbReference type="SUPFAM" id="SSF46689">
    <property type="entry name" value="Homeodomain-like"/>
    <property type="match status" value="1"/>
</dbReference>
<dbReference type="InterPro" id="IPR001647">
    <property type="entry name" value="HTH_TetR"/>
</dbReference>
<dbReference type="PANTHER" id="PTHR43479:SF8">
    <property type="entry name" value="TRANSCRIPTIONAL REGULATOR, TETR FAMILY"/>
    <property type="match status" value="1"/>
</dbReference>
<dbReference type="RefSeq" id="WP_073270851.1">
    <property type="nucleotide sequence ID" value="NZ_FQTU01000010.1"/>
</dbReference>
<evidence type="ECO:0000256" key="1">
    <source>
        <dbReference type="ARBA" id="ARBA00023125"/>
    </source>
</evidence>
<evidence type="ECO:0000313" key="5">
    <source>
        <dbReference type="Proteomes" id="UP000184251"/>
    </source>
</evidence>
<dbReference type="PANTHER" id="PTHR43479">
    <property type="entry name" value="ACREF/ENVCD OPERON REPRESSOR-RELATED"/>
    <property type="match status" value="1"/>
</dbReference>
<dbReference type="PROSITE" id="PS50977">
    <property type="entry name" value="HTH_TETR_2"/>
    <property type="match status" value="1"/>
</dbReference>
<evidence type="ECO:0000256" key="2">
    <source>
        <dbReference type="PROSITE-ProRule" id="PRU00335"/>
    </source>
</evidence>
<feature type="DNA-binding region" description="H-T-H motif" evidence="2">
    <location>
        <begin position="28"/>
        <end position="47"/>
    </location>
</feature>
<sequence length="197" mass="22889">MKDKNEKRNKLLLASMTLIKKNGFENTSVSQIVKEAGVAQGTFYLYFHSKNALVPAIASQIFDEQLLLIKDRYDESVNSLESLLQILVDVTYEITEKHKDLINFLYSGFAYDNSFETWENIYRPYYSWLETSLNSLKEKSLLTIEMNYSYLANFVVGLIEHGAESVFLSNTSVEEKNRSKEQLLRFLNHTLEPKLYL</sequence>
<reference evidence="4 5" key="1">
    <citation type="submission" date="2016-11" db="EMBL/GenBank/DDBJ databases">
        <authorList>
            <person name="Jaros S."/>
            <person name="Januszkiewicz K."/>
            <person name="Wedrychowicz H."/>
        </authorList>
    </citation>
    <scope>NUCLEOTIDE SEQUENCE [LARGE SCALE GENOMIC DNA]</scope>
    <source>
        <strain evidence="4 5">DSM 14828</strain>
    </source>
</reference>
<dbReference type="Proteomes" id="UP000184251">
    <property type="component" value="Unassembled WGS sequence"/>
</dbReference>
<evidence type="ECO:0000313" key="4">
    <source>
        <dbReference type="EMBL" id="SHE96274.1"/>
    </source>
</evidence>
<dbReference type="AlphaFoldDB" id="A0A1M4XRR1"/>
<dbReference type="Pfam" id="PF17934">
    <property type="entry name" value="TetR_C_26"/>
    <property type="match status" value="1"/>
</dbReference>
<keyword evidence="5" id="KW-1185">Reference proteome</keyword>
<dbReference type="Gene3D" id="1.10.357.10">
    <property type="entry name" value="Tetracycline Repressor, domain 2"/>
    <property type="match status" value="1"/>
</dbReference>
<dbReference type="InterPro" id="IPR050624">
    <property type="entry name" value="HTH-type_Tx_Regulator"/>
</dbReference>
<accession>A0A1M4XRR1</accession>
<dbReference type="InterPro" id="IPR041603">
    <property type="entry name" value="YvdT_C"/>
</dbReference>
<dbReference type="GO" id="GO:0003677">
    <property type="term" value="F:DNA binding"/>
    <property type="evidence" value="ECO:0007669"/>
    <property type="project" value="UniProtKB-UniRule"/>
</dbReference>
<name>A0A1M4XRR1_9FIRM</name>
<gene>
    <name evidence="4" type="ORF">SAMN02746064_01594</name>
</gene>
<keyword evidence="1 2" id="KW-0238">DNA-binding</keyword>
<proteinExistence type="predicted"/>
<dbReference type="PROSITE" id="PS01081">
    <property type="entry name" value="HTH_TETR_1"/>
    <property type="match status" value="1"/>
</dbReference>
<feature type="domain" description="HTH tetR-type" evidence="3">
    <location>
        <begin position="5"/>
        <end position="65"/>
    </location>
</feature>
<dbReference type="EMBL" id="FQTU01000010">
    <property type="protein sequence ID" value="SHE96274.1"/>
    <property type="molecule type" value="Genomic_DNA"/>
</dbReference>